<keyword evidence="8" id="KW-0547">Nucleotide-binding</keyword>
<dbReference type="GO" id="GO:0046872">
    <property type="term" value="F:metal ion binding"/>
    <property type="evidence" value="ECO:0007669"/>
    <property type="project" value="UniProtKB-KW"/>
</dbReference>
<protein>
    <recommendedName>
        <fullName evidence="4">glutathione synthase</fullName>
        <ecNumber evidence="4">6.3.2.3</ecNumber>
    </recommendedName>
</protein>
<organism evidence="12 13">
    <name type="scientific">Adiantum capillus-veneris</name>
    <name type="common">Maidenhair fern</name>
    <dbReference type="NCBI Taxonomy" id="13818"/>
    <lineage>
        <taxon>Eukaryota</taxon>
        <taxon>Viridiplantae</taxon>
        <taxon>Streptophyta</taxon>
        <taxon>Embryophyta</taxon>
        <taxon>Tracheophyta</taxon>
        <taxon>Polypodiopsida</taxon>
        <taxon>Polypodiidae</taxon>
        <taxon>Polypodiales</taxon>
        <taxon>Pteridineae</taxon>
        <taxon>Pteridaceae</taxon>
        <taxon>Vittarioideae</taxon>
        <taxon>Adiantum</taxon>
    </lineage>
</organism>
<dbReference type="Pfam" id="PF03917">
    <property type="entry name" value="GSH_synth_ATP"/>
    <property type="match status" value="1"/>
</dbReference>
<evidence type="ECO:0000256" key="8">
    <source>
        <dbReference type="ARBA" id="ARBA00022741"/>
    </source>
</evidence>
<keyword evidence="7" id="KW-0479">Metal-binding</keyword>
<keyword evidence="5" id="KW-0436">Ligase</keyword>
<dbReference type="Proteomes" id="UP000886520">
    <property type="component" value="Chromosome 2"/>
</dbReference>
<comment type="similarity">
    <text evidence="3">Belongs to the eukaryotic GSH synthase family.</text>
</comment>
<dbReference type="PANTHER" id="PTHR11130">
    <property type="entry name" value="GLUTATHIONE SYNTHETASE"/>
    <property type="match status" value="1"/>
</dbReference>
<dbReference type="Gene3D" id="1.10.1080.10">
    <property type="entry name" value="Glutathione Synthetase, Chain A, domain 3"/>
    <property type="match status" value="1"/>
</dbReference>
<evidence type="ECO:0000259" key="11">
    <source>
        <dbReference type="Pfam" id="PF03199"/>
    </source>
</evidence>
<accession>A0A9D4V9T7</accession>
<dbReference type="InterPro" id="IPR016185">
    <property type="entry name" value="PreATP-grasp_dom_sf"/>
</dbReference>
<keyword evidence="6" id="KW-0317">Glutathione biosynthesis</keyword>
<dbReference type="GO" id="GO:0004363">
    <property type="term" value="F:glutathione synthase activity"/>
    <property type="evidence" value="ECO:0007669"/>
    <property type="project" value="UniProtKB-EC"/>
</dbReference>
<evidence type="ECO:0000256" key="2">
    <source>
        <dbReference type="ARBA" id="ARBA00004965"/>
    </source>
</evidence>
<comment type="pathway">
    <text evidence="2">Sulfur metabolism; glutathione biosynthesis; glutathione from L-cysteine and L-glutamate: step 2/2.</text>
</comment>
<feature type="domain" description="Glutathione synthase substrate-binding" evidence="11">
    <location>
        <begin position="175"/>
        <end position="209"/>
    </location>
</feature>
<sequence length="227" mass="25266">MGDKSVESSGRIPGTGLVHAPLSLLPSSFYTRHFKQAVELGPLFNKLVDDISRDDKFLQESLSRTREADAFTARLLDIHTLVLQEGIKQTIYLGLHRSDYMTDMHTGDLLQVEINTISSSFAGLGSQVTLLHRYLVDYIGGQSDLDSKAIPENEAAVGFAKAMAVAFEEWGNSSAVVLMVVQPGERNVYDQYWLSTKLQEKYPKVKLHCNSFLGLSKIFIMQLACFS</sequence>
<reference evidence="12" key="1">
    <citation type="submission" date="2021-01" db="EMBL/GenBank/DDBJ databases">
        <title>Adiantum capillus-veneris genome.</title>
        <authorList>
            <person name="Fang Y."/>
            <person name="Liao Q."/>
        </authorList>
    </citation>
    <scope>NUCLEOTIDE SEQUENCE</scope>
    <source>
        <strain evidence="12">H3</strain>
        <tissue evidence="12">Leaf</tissue>
    </source>
</reference>
<dbReference type="InterPro" id="IPR037013">
    <property type="entry name" value="GSH-S_sub-bd_sf"/>
</dbReference>
<evidence type="ECO:0000256" key="6">
    <source>
        <dbReference type="ARBA" id="ARBA00022684"/>
    </source>
</evidence>
<comment type="cofactor">
    <cofactor evidence="1">
        <name>Mg(2+)</name>
        <dbReference type="ChEBI" id="CHEBI:18420"/>
    </cofactor>
</comment>
<evidence type="ECO:0000256" key="4">
    <source>
        <dbReference type="ARBA" id="ARBA00012214"/>
    </source>
</evidence>
<dbReference type="InterPro" id="IPR004887">
    <property type="entry name" value="GSH_synth_subst-bd"/>
</dbReference>
<dbReference type="PANTHER" id="PTHR11130:SF0">
    <property type="entry name" value="GLUTATHIONE SYNTHETASE"/>
    <property type="match status" value="1"/>
</dbReference>
<name>A0A9D4V9T7_ADICA</name>
<dbReference type="InterPro" id="IPR005615">
    <property type="entry name" value="Glutathione_synthase"/>
</dbReference>
<proteinExistence type="inferred from homology"/>
<evidence type="ECO:0000256" key="3">
    <source>
        <dbReference type="ARBA" id="ARBA00010385"/>
    </source>
</evidence>
<dbReference type="GO" id="GO:0043295">
    <property type="term" value="F:glutathione binding"/>
    <property type="evidence" value="ECO:0007669"/>
    <property type="project" value="TreeGrafter"/>
</dbReference>
<dbReference type="GO" id="GO:0005829">
    <property type="term" value="C:cytosol"/>
    <property type="evidence" value="ECO:0007669"/>
    <property type="project" value="TreeGrafter"/>
</dbReference>
<evidence type="ECO:0000256" key="7">
    <source>
        <dbReference type="ARBA" id="ARBA00022723"/>
    </source>
</evidence>
<evidence type="ECO:0000256" key="9">
    <source>
        <dbReference type="ARBA" id="ARBA00022840"/>
    </source>
</evidence>
<dbReference type="Pfam" id="PF03199">
    <property type="entry name" value="GSH_synthase"/>
    <property type="match status" value="1"/>
</dbReference>
<dbReference type="OrthoDB" id="2020073at2759"/>
<evidence type="ECO:0000313" key="12">
    <source>
        <dbReference type="EMBL" id="KAI5081753.1"/>
    </source>
</evidence>
<evidence type="ECO:0000256" key="5">
    <source>
        <dbReference type="ARBA" id="ARBA00022598"/>
    </source>
</evidence>
<dbReference type="EMBL" id="JABFUD020000003">
    <property type="protein sequence ID" value="KAI5081753.1"/>
    <property type="molecule type" value="Genomic_DNA"/>
</dbReference>
<evidence type="ECO:0000313" key="13">
    <source>
        <dbReference type="Proteomes" id="UP000886520"/>
    </source>
</evidence>
<dbReference type="Gene3D" id="3.40.50.1760">
    <property type="entry name" value="Glutathione synthase, substrate-binding domain superfamily, eukaryotic"/>
    <property type="match status" value="1"/>
</dbReference>
<gene>
    <name evidence="12" type="ORF">GOP47_0001496</name>
</gene>
<keyword evidence="10" id="KW-0460">Magnesium</keyword>
<dbReference type="SUPFAM" id="SSF56059">
    <property type="entry name" value="Glutathione synthetase ATP-binding domain-like"/>
    <property type="match status" value="1"/>
</dbReference>
<dbReference type="AlphaFoldDB" id="A0A9D4V9T7"/>
<dbReference type="GO" id="GO:0005524">
    <property type="term" value="F:ATP binding"/>
    <property type="evidence" value="ECO:0007669"/>
    <property type="project" value="UniProtKB-KW"/>
</dbReference>
<evidence type="ECO:0000256" key="10">
    <source>
        <dbReference type="ARBA" id="ARBA00022842"/>
    </source>
</evidence>
<dbReference type="EC" id="6.3.2.3" evidence="4"/>
<dbReference type="SUPFAM" id="SSF52440">
    <property type="entry name" value="PreATP-grasp domain"/>
    <property type="match status" value="1"/>
</dbReference>
<dbReference type="InterPro" id="IPR014042">
    <property type="entry name" value="Glutathione_synthase_a-hlx"/>
</dbReference>
<keyword evidence="13" id="KW-1185">Reference proteome</keyword>
<evidence type="ECO:0000256" key="1">
    <source>
        <dbReference type="ARBA" id="ARBA00001946"/>
    </source>
</evidence>
<keyword evidence="9" id="KW-0067">ATP-binding</keyword>
<comment type="caution">
    <text evidence="12">The sequence shown here is derived from an EMBL/GenBank/DDBJ whole genome shotgun (WGS) entry which is preliminary data.</text>
</comment>